<evidence type="ECO:0000313" key="3">
    <source>
        <dbReference type="EMBL" id="CAG4992748.1"/>
    </source>
</evidence>
<gene>
    <name evidence="3" type="ORF">DYBT9275_01027</name>
</gene>
<organism evidence="3 4">
    <name type="scientific">Dyadobacter helix</name>
    <dbReference type="NCBI Taxonomy" id="2822344"/>
    <lineage>
        <taxon>Bacteria</taxon>
        <taxon>Pseudomonadati</taxon>
        <taxon>Bacteroidota</taxon>
        <taxon>Cytophagia</taxon>
        <taxon>Cytophagales</taxon>
        <taxon>Spirosomataceae</taxon>
        <taxon>Dyadobacter</taxon>
    </lineage>
</organism>
<evidence type="ECO:0000313" key="4">
    <source>
        <dbReference type="Proteomes" id="UP000680038"/>
    </source>
</evidence>
<proteinExistence type="predicted"/>
<keyword evidence="2" id="KW-0732">Signal</keyword>
<feature type="region of interest" description="Disordered" evidence="1">
    <location>
        <begin position="28"/>
        <end position="47"/>
    </location>
</feature>
<protein>
    <recommendedName>
        <fullName evidence="5">Spore coat protein CotH</fullName>
    </recommendedName>
</protein>
<comment type="caution">
    <text evidence="3">The sequence shown here is derived from an EMBL/GenBank/DDBJ whole genome shotgun (WGS) entry which is preliminary data.</text>
</comment>
<feature type="signal peptide" evidence="2">
    <location>
        <begin position="1"/>
        <end position="18"/>
    </location>
</feature>
<keyword evidence="4" id="KW-1185">Reference proteome</keyword>
<reference evidence="3" key="1">
    <citation type="submission" date="2021-04" db="EMBL/GenBank/DDBJ databases">
        <authorList>
            <person name="Rodrigo-Torres L."/>
            <person name="Arahal R. D."/>
            <person name="Lucena T."/>
        </authorList>
    </citation>
    <scope>NUCLEOTIDE SEQUENCE</scope>
    <source>
        <strain evidence="3">CECT 9275</strain>
    </source>
</reference>
<accession>A0A916N311</accession>
<name>A0A916N311_9BACT</name>
<dbReference type="Pfam" id="PF08757">
    <property type="entry name" value="CotH"/>
    <property type="match status" value="1"/>
</dbReference>
<feature type="chain" id="PRO_5037940121" description="Spore coat protein CotH" evidence="2">
    <location>
        <begin position="19"/>
        <end position="467"/>
    </location>
</feature>
<evidence type="ECO:0000256" key="2">
    <source>
        <dbReference type="SAM" id="SignalP"/>
    </source>
</evidence>
<evidence type="ECO:0000256" key="1">
    <source>
        <dbReference type="SAM" id="MobiDB-lite"/>
    </source>
</evidence>
<evidence type="ECO:0008006" key="5">
    <source>
        <dbReference type="Google" id="ProtNLM"/>
    </source>
</evidence>
<dbReference type="EMBL" id="CAJRAF010000001">
    <property type="protein sequence ID" value="CAG4992748.1"/>
    <property type="molecule type" value="Genomic_DNA"/>
</dbReference>
<dbReference type="PROSITE" id="PS51257">
    <property type="entry name" value="PROKAR_LIPOPROTEIN"/>
    <property type="match status" value="1"/>
</dbReference>
<dbReference type="RefSeq" id="WP_215237725.1">
    <property type="nucleotide sequence ID" value="NZ_CAJRAF010000001.1"/>
</dbReference>
<dbReference type="Proteomes" id="UP000680038">
    <property type="component" value="Unassembled WGS sequence"/>
</dbReference>
<dbReference type="PANTHER" id="PTHR40050">
    <property type="entry name" value="INNER SPORE COAT PROTEIN H"/>
    <property type="match status" value="1"/>
</dbReference>
<dbReference type="InterPro" id="IPR014867">
    <property type="entry name" value="Spore_coat_CotH_CotH2/3/7"/>
</dbReference>
<sequence length="467" mass="52070">MRHKHFLILLLAATSFIAASCKIPSSVEVSDDPAEANSDWTAESHGNDVDPDYDIIFPQDQVNSIEITMTAADWAAIKADMSAKSWGTFGQGNSGGGQGGGGGFGEDPEYIAATLKFNGKTWNQVGFRLKGNSSLSSIWRAGIYKLPFRLHFDKFEDDYPSIKNQRFYGFKELSMSPGYSDNSLLREKVVADIFRAGGVAAARTAFYKVYINFGEGLKYCGVYTSVEVIDDTMVQDQFGEDDGNIYKPESYFKTFAQSEFEKKNNEDAPDYTDVQAFITALNSSVRTSNPLQWRTSLESTFNVDHFLKYLAINNTIVNWDCYGSKAHNHYLYNAPAGKLTWIPWDFNMSMTTSSGGGNGGGGMTAVSLSMTEVSSTWPLLRYVADDATYYARYKTYVKEFKENVFIPTQINALFDKYHNLIQPYVTGTEPEQTGYSNLTSKTSFDTDLTTLKSHVVTRNAAVETFLR</sequence>
<dbReference type="AlphaFoldDB" id="A0A916N311"/>
<dbReference type="PANTHER" id="PTHR40050:SF1">
    <property type="entry name" value="INNER SPORE COAT PROTEIN H"/>
    <property type="match status" value="1"/>
</dbReference>